<keyword evidence="5" id="KW-1185">Reference proteome</keyword>
<feature type="coiled-coil region" evidence="2">
    <location>
        <begin position="63"/>
        <end position="90"/>
    </location>
</feature>
<evidence type="ECO:0000256" key="1">
    <source>
        <dbReference type="PROSITE-ProRule" id="PRU00110"/>
    </source>
</evidence>
<dbReference type="OrthoDB" id="9792360at2"/>
<dbReference type="Proteomes" id="UP000011728">
    <property type="component" value="Chromosome"/>
</dbReference>
<dbReference type="STRING" id="36745.CLSAP_03590"/>
<name>M1MRG6_9CLOT</name>
<evidence type="ECO:0000259" key="3">
    <source>
        <dbReference type="PROSITE" id="PS50894"/>
    </source>
</evidence>
<proteinExistence type="predicted"/>
<dbReference type="eggNOG" id="COG2198">
    <property type="taxonomic scope" value="Bacteria"/>
</dbReference>
<dbReference type="AlphaFoldDB" id="M1MRG6"/>
<reference evidence="4 5" key="1">
    <citation type="submission" date="2013-02" db="EMBL/GenBank/DDBJ databases">
        <title>Genome sequence of Clostridium saccharoperbutylacetonicum N1-4(HMT).</title>
        <authorList>
            <person name="Poehlein A."/>
            <person name="Daniel R."/>
        </authorList>
    </citation>
    <scope>NUCLEOTIDE SEQUENCE [LARGE SCALE GENOMIC DNA]</scope>
    <source>
        <strain evidence="5">N1-4(HMT)</strain>
    </source>
</reference>
<dbReference type="PROSITE" id="PS50894">
    <property type="entry name" value="HPT"/>
    <property type="match status" value="1"/>
</dbReference>
<dbReference type="InterPro" id="IPR036641">
    <property type="entry name" value="HPT_dom_sf"/>
</dbReference>
<dbReference type="Pfam" id="PF01627">
    <property type="entry name" value="Hpt"/>
    <property type="match status" value="1"/>
</dbReference>
<feature type="modified residue" description="Phosphohistidine" evidence="1">
    <location>
        <position position="47"/>
    </location>
</feature>
<dbReference type="GO" id="GO:0000160">
    <property type="term" value="P:phosphorelay signal transduction system"/>
    <property type="evidence" value="ECO:0007669"/>
    <property type="project" value="InterPro"/>
</dbReference>
<feature type="domain" description="HPt" evidence="3">
    <location>
        <begin position="8"/>
        <end position="101"/>
    </location>
</feature>
<sequence length="101" mass="11487">MDTNIVHVNIELEDLIPNFLKNRAAEINSLKEAVTNSNFEDIKFLSHSLKGTAGGYGFDHLSLLAKEIELASMNKSLEEIEKLVIELQQHFDNIEIIYVEE</sequence>
<dbReference type="SUPFAM" id="SSF47226">
    <property type="entry name" value="Histidine-containing phosphotransfer domain, HPT domain"/>
    <property type="match status" value="1"/>
</dbReference>
<protein>
    <submittedName>
        <fullName evidence="4">Hpt domain-containing protein</fullName>
    </submittedName>
</protein>
<dbReference type="PATRIC" id="fig|931276.5.peg.344"/>
<evidence type="ECO:0000256" key="2">
    <source>
        <dbReference type="SAM" id="Coils"/>
    </source>
</evidence>
<dbReference type="EMBL" id="CP004121">
    <property type="protein sequence ID" value="AGF54182.1"/>
    <property type="molecule type" value="Genomic_DNA"/>
</dbReference>
<dbReference type="KEGG" id="csr:Cspa_c03640"/>
<keyword evidence="1" id="KW-0597">Phosphoprotein</keyword>
<dbReference type="InterPro" id="IPR008207">
    <property type="entry name" value="Sig_transdc_His_kin_Hpt_dom"/>
</dbReference>
<keyword evidence="2" id="KW-0175">Coiled coil</keyword>
<dbReference type="HOGENOM" id="CLU_159152_0_0_9"/>
<evidence type="ECO:0000313" key="5">
    <source>
        <dbReference type="Proteomes" id="UP000011728"/>
    </source>
</evidence>
<evidence type="ECO:0000313" key="4">
    <source>
        <dbReference type="EMBL" id="AGF54182.1"/>
    </source>
</evidence>
<dbReference type="Gene3D" id="1.20.120.160">
    <property type="entry name" value="HPT domain"/>
    <property type="match status" value="1"/>
</dbReference>
<accession>M1MRG6</accession>
<organism evidence="4 5">
    <name type="scientific">Clostridium saccharoperbutylacetonicum N1-4(HMT)</name>
    <dbReference type="NCBI Taxonomy" id="931276"/>
    <lineage>
        <taxon>Bacteria</taxon>
        <taxon>Bacillati</taxon>
        <taxon>Bacillota</taxon>
        <taxon>Clostridia</taxon>
        <taxon>Eubacteriales</taxon>
        <taxon>Clostridiaceae</taxon>
        <taxon>Clostridium</taxon>
    </lineage>
</organism>
<gene>
    <name evidence="4" type="ORF">Cspa_c03640</name>
</gene>
<dbReference type="RefSeq" id="WP_015390508.1">
    <property type="nucleotide sequence ID" value="NC_020291.1"/>
</dbReference>